<dbReference type="GO" id="GO:0008270">
    <property type="term" value="F:zinc ion binding"/>
    <property type="evidence" value="ECO:0007669"/>
    <property type="project" value="UniProtKB-KW"/>
</dbReference>
<dbReference type="Pfam" id="PF13445">
    <property type="entry name" value="zf-RING_UBOX"/>
    <property type="match status" value="1"/>
</dbReference>
<accession>A0A6P3VKS9</accession>
<reference evidence="10" key="1">
    <citation type="submission" date="2025-08" db="UniProtKB">
        <authorList>
            <consortium name="RefSeq"/>
        </authorList>
    </citation>
    <scope>IDENTIFICATION</scope>
</reference>
<feature type="domain" description="B box-type" evidence="7">
    <location>
        <begin position="88"/>
        <end position="129"/>
    </location>
</feature>
<dbReference type="SMART" id="SM00589">
    <property type="entry name" value="PRY"/>
    <property type="match status" value="1"/>
</dbReference>
<keyword evidence="1" id="KW-0479">Metal-binding</keyword>
<dbReference type="InterPro" id="IPR001870">
    <property type="entry name" value="B30.2/SPRY"/>
</dbReference>
<dbReference type="PROSITE" id="PS50089">
    <property type="entry name" value="ZF_RING_2"/>
    <property type="match status" value="1"/>
</dbReference>
<feature type="domain" description="RING-type" evidence="6">
    <location>
        <begin position="14"/>
        <end position="54"/>
    </location>
</feature>
<dbReference type="PROSITE" id="PS00518">
    <property type="entry name" value="ZF_RING_1"/>
    <property type="match status" value="1"/>
</dbReference>
<keyword evidence="3" id="KW-0862">Zinc</keyword>
<evidence type="ECO:0000313" key="10">
    <source>
        <dbReference type="RefSeq" id="XP_012673801.1"/>
    </source>
</evidence>
<dbReference type="Gene3D" id="3.30.40.10">
    <property type="entry name" value="Zinc/RING finger domain, C3HC4 (zinc finger)"/>
    <property type="match status" value="1"/>
</dbReference>
<dbReference type="PANTHER" id="PTHR24103">
    <property type="entry name" value="E3 UBIQUITIN-PROTEIN LIGASE TRIM"/>
    <property type="match status" value="1"/>
</dbReference>
<dbReference type="InterPro" id="IPR013083">
    <property type="entry name" value="Znf_RING/FYVE/PHD"/>
</dbReference>
<dbReference type="InterPro" id="IPR013320">
    <property type="entry name" value="ConA-like_dom_sf"/>
</dbReference>
<dbReference type="Pfam" id="PF13765">
    <property type="entry name" value="PRY"/>
    <property type="match status" value="1"/>
</dbReference>
<dbReference type="CDD" id="cd12893">
    <property type="entry name" value="SPRY_PRY_TRIM35"/>
    <property type="match status" value="1"/>
</dbReference>
<evidence type="ECO:0000256" key="3">
    <source>
        <dbReference type="ARBA" id="ARBA00022833"/>
    </source>
</evidence>
<dbReference type="PROSITE" id="PS50119">
    <property type="entry name" value="ZF_BBOX"/>
    <property type="match status" value="1"/>
</dbReference>
<dbReference type="KEGG" id="char:105892115"/>
<evidence type="ECO:0000256" key="1">
    <source>
        <dbReference type="ARBA" id="ARBA00022723"/>
    </source>
</evidence>
<evidence type="ECO:0000256" key="5">
    <source>
        <dbReference type="SAM" id="Coils"/>
    </source>
</evidence>
<gene>
    <name evidence="10" type="primary">LOC105892115</name>
</gene>
<evidence type="ECO:0000256" key="4">
    <source>
        <dbReference type="PROSITE-ProRule" id="PRU00024"/>
    </source>
</evidence>
<keyword evidence="5" id="KW-0175">Coiled coil</keyword>
<evidence type="ECO:0000259" key="6">
    <source>
        <dbReference type="PROSITE" id="PS50089"/>
    </source>
</evidence>
<dbReference type="InterPro" id="IPR001841">
    <property type="entry name" value="Znf_RING"/>
</dbReference>
<dbReference type="InterPro" id="IPR027370">
    <property type="entry name" value="Znf-RING_euk"/>
</dbReference>
<dbReference type="AlphaFoldDB" id="A0A6P3VKS9"/>
<dbReference type="Pfam" id="PF00622">
    <property type="entry name" value="SPRY"/>
    <property type="match status" value="1"/>
</dbReference>
<dbReference type="InterPro" id="IPR043136">
    <property type="entry name" value="B30.2/SPRY_sf"/>
</dbReference>
<dbReference type="RefSeq" id="XP_012673801.1">
    <property type="nucleotide sequence ID" value="XM_012818347.3"/>
</dbReference>
<organism evidence="9 10">
    <name type="scientific">Clupea harengus</name>
    <name type="common">Atlantic herring</name>
    <dbReference type="NCBI Taxonomy" id="7950"/>
    <lineage>
        <taxon>Eukaryota</taxon>
        <taxon>Metazoa</taxon>
        <taxon>Chordata</taxon>
        <taxon>Craniata</taxon>
        <taxon>Vertebrata</taxon>
        <taxon>Euteleostomi</taxon>
        <taxon>Actinopterygii</taxon>
        <taxon>Neopterygii</taxon>
        <taxon>Teleostei</taxon>
        <taxon>Clupei</taxon>
        <taxon>Clupeiformes</taxon>
        <taxon>Clupeoidei</taxon>
        <taxon>Clupeidae</taxon>
        <taxon>Clupea</taxon>
    </lineage>
</organism>
<evidence type="ECO:0000259" key="8">
    <source>
        <dbReference type="PROSITE" id="PS50188"/>
    </source>
</evidence>
<dbReference type="InterPro" id="IPR017907">
    <property type="entry name" value="Znf_RING_CS"/>
</dbReference>
<dbReference type="InterPro" id="IPR006574">
    <property type="entry name" value="PRY"/>
</dbReference>
<dbReference type="InterPro" id="IPR000315">
    <property type="entry name" value="Znf_B-box"/>
</dbReference>
<sequence length="475" mass="54386">MASRPSLTEEDFFCPVCCDVFQYPVLLACSHSICRACLLRFWGQRQARECPVCRSVSANPEPPSNIVLRGMCEAILEARRQRAAQASVEAGVCETHGDRLTHFCEEERRPACIKCRVPKRHSGHGFRLIEDAAADHKKELKIKMKPLQEKLKSFEEFKQNLEQTSEYIKNQAEQTEHLLKEEFEKLHQFLREEENFRLGALKEEEEQNNQMMKKKIDELESEIESLSDQIRALEEDLEAEDLSFLQNYKAMAERIQYSPQDPEPISGEVLIHVAKHLGNLMFEVSQKLQTMVPYSPVTLDPNTAHADLVVSVDLTSVALSEERQLLPNNPERFSGYTSVLGSQGFTSGTHCWDVEVGDSTAWAVGVIAESVYKKKDTHKFGLWYVGFYNGKYGKGYSPEMLTLLKVSQRIQKMRVQLDCDKGKVTFSDAGRNTCLYVFKHSFTETVYPYFYNHCKLHPLRILPGRSFVTVEQFSS</sequence>
<dbReference type="PRINTS" id="PR01407">
    <property type="entry name" value="BUTYPHLNCDUF"/>
</dbReference>
<dbReference type="PROSITE" id="PS50188">
    <property type="entry name" value="B302_SPRY"/>
    <property type="match status" value="1"/>
</dbReference>
<evidence type="ECO:0000256" key="2">
    <source>
        <dbReference type="ARBA" id="ARBA00022771"/>
    </source>
</evidence>
<dbReference type="InterPro" id="IPR050143">
    <property type="entry name" value="TRIM/RBCC"/>
</dbReference>
<dbReference type="InterPro" id="IPR003877">
    <property type="entry name" value="SPRY_dom"/>
</dbReference>
<dbReference type="SUPFAM" id="SSF49899">
    <property type="entry name" value="Concanavalin A-like lectins/glucanases"/>
    <property type="match status" value="1"/>
</dbReference>
<dbReference type="Pfam" id="PF00643">
    <property type="entry name" value="zf-B_box"/>
    <property type="match status" value="1"/>
</dbReference>
<keyword evidence="9" id="KW-1185">Reference proteome</keyword>
<feature type="domain" description="B30.2/SPRY" evidence="8">
    <location>
        <begin position="277"/>
        <end position="468"/>
    </location>
</feature>
<dbReference type="GeneID" id="105892115"/>
<dbReference type="OrthoDB" id="6105938at2759"/>
<dbReference type="SMART" id="SM00336">
    <property type="entry name" value="BBOX"/>
    <property type="match status" value="1"/>
</dbReference>
<name>A0A6P3VKS9_CLUHA</name>
<dbReference type="SUPFAM" id="SSF57845">
    <property type="entry name" value="B-box zinc-binding domain"/>
    <property type="match status" value="1"/>
</dbReference>
<dbReference type="Proteomes" id="UP000515152">
    <property type="component" value="Chromosome 3"/>
</dbReference>
<evidence type="ECO:0000313" key="9">
    <source>
        <dbReference type="Proteomes" id="UP000515152"/>
    </source>
</evidence>
<evidence type="ECO:0000259" key="7">
    <source>
        <dbReference type="PROSITE" id="PS50119"/>
    </source>
</evidence>
<dbReference type="InterPro" id="IPR003879">
    <property type="entry name" value="Butyrophylin_SPRY"/>
</dbReference>
<keyword evidence="2 4" id="KW-0863">Zinc-finger</keyword>
<dbReference type="Gene3D" id="2.60.120.920">
    <property type="match status" value="1"/>
</dbReference>
<proteinExistence type="predicted"/>
<dbReference type="SUPFAM" id="SSF57850">
    <property type="entry name" value="RING/U-box"/>
    <property type="match status" value="1"/>
</dbReference>
<dbReference type="SMART" id="SM00184">
    <property type="entry name" value="RING"/>
    <property type="match status" value="1"/>
</dbReference>
<protein>
    <submittedName>
        <fullName evidence="10">E3 ubiquitin-protein ligase TRIM35-like</fullName>
    </submittedName>
</protein>
<feature type="coiled-coil region" evidence="5">
    <location>
        <begin position="202"/>
        <end position="243"/>
    </location>
</feature>
<dbReference type="Gene3D" id="3.30.160.60">
    <property type="entry name" value="Classic Zinc Finger"/>
    <property type="match status" value="1"/>
</dbReference>